<keyword evidence="3" id="KW-1185">Reference proteome</keyword>
<accession>A0A656HAQ6</accession>
<feature type="domain" description="ABC-type transport auxiliary lipoprotein component" evidence="1">
    <location>
        <begin position="61"/>
        <end position="213"/>
    </location>
</feature>
<dbReference type="AlphaFoldDB" id="A0A656HAQ6"/>
<dbReference type="Gene3D" id="3.40.50.10610">
    <property type="entry name" value="ABC-type transport auxiliary lipoprotein component"/>
    <property type="match status" value="1"/>
</dbReference>
<dbReference type="Proteomes" id="UP000005317">
    <property type="component" value="Unassembled WGS sequence"/>
</dbReference>
<name>A0A656HAQ6_THINJ</name>
<proteinExistence type="predicted"/>
<dbReference type="SUPFAM" id="SSF159594">
    <property type="entry name" value="XCC0632-like"/>
    <property type="match status" value="1"/>
</dbReference>
<reference evidence="3" key="1">
    <citation type="journal article" date="2011" name="Stand. Genomic Sci.">
        <title>Genome sequence of the filamentous, gliding Thiothrix nivea neotype strain (JP2(T)).</title>
        <authorList>
            <person name="Lapidus A."/>
            <person name="Nolan M."/>
            <person name="Lucas S."/>
            <person name="Glavina Del Rio T."/>
            <person name="Tice H."/>
            <person name="Cheng J.F."/>
            <person name="Tapia R."/>
            <person name="Han C."/>
            <person name="Goodwin L."/>
            <person name="Pitluck S."/>
            <person name="Liolios K."/>
            <person name="Pagani I."/>
            <person name="Ivanova N."/>
            <person name="Huntemann M."/>
            <person name="Mavromatis K."/>
            <person name="Mikhailova N."/>
            <person name="Pati A."/>
            <person name="Chen A."/>
            <person name="Palaniappan K."/>
            <person name="Land M."/>
            <person name="Brambilla E.M."/>
            <person name="Rohde M."/>
            <person name="Abt B."/>
            <person name="Verbarg S."/>
            <person name="Goker M."/>
            <person name="Bristow J."/>
            <person name="Eisen J.A."/>
            <person name="Markowitz V."/>
            <person name="Hugenholtz P."/>
            <person name="Kyrpides N.C."/>
            <person name="Klenk H.P."/>
            <person name="Woyke T."/>
        </authorList>
    </citation>
    <scope>NUCLEOTIDE SEQUENCE [LARGE SCALE GENOMIC DNA]</scope>
    <source>
        <strain evidence="3">ATCC 35100 / DSM 5205 / JP2</strain>
    </source>
</reference>
<protein>
    <recommendedName>
        <fullName evidence="1">ABC-type transport auxiliary lipoprotein component domain-containing protein</fullName>
    </recommendedName>
</protein>
<evidence type="ECO:0000313" key="2">
    <source>
        <dbReference type="EMBL" id="EIJ33212.1"/>
    </source>
</evidence>
<evidence type="ECO:0000259" key="1">
    <source>
        <dbReference type="Pfam" id="PF03886"/>
    </source>
</evidence>
<organism evidence="2 3">
    <name type="scientific">Thiothrix nivea (strain ATCC 35100 / DSM 5205 / JP2)</name>
    <dbReference type="NCBI Taxonomy" id="870187"/>
    <lineage>
        <taxon>Bacteria</taxon>
        <taxon>Pseudomonadati</taxon>
        <taxon>Pseudomonadota</taxon>
        <taxon>Gammaproteobacteria</taxon>
        <taxon>Thiotrichales</taxon>
        <taxon>Thiotrichaceae</taxon>
        <taxon>Thiothrix</taxon>
    </lineage>
</organism>
<sequence length="220" mass="23332">MKKPLPNPPLIRGGSLTGTVSCSPPDKGRLGGVSFLLALLLTACSSTPTLYHTLAADTGNAEAAAAVSQRIKSLGVGPVKLPTLLDREGMVIRQDATTVEVSDTHLWGGQLEDEFLSALSQQLQWRLPATQVQTIPWEASQTPQYQVVVKLDQFDGTPGSKAVLRGLWQLEAGSDGKILVTEPVALERKTTQAGVEGVVKAQSTLVADLANQMVRALAAR</sequence>
<dbReference type="Pfam" id="PF03886">
    <property type="entry name" value="ABC_trans_aux"/>
    <property type="match status" value="1"/>
</dbReference>
<evidence type="ECO:0000313" key="3">
    <source>
        <dbReference type="Proteomes" id="UP000005317"/>
    </source>
</evidence>
<dbReference type="InterPro" id="IPR005586">
    <property type="entry name" value="ABC_trans_aux"/>
</dbReference>
<gene>
    <name evidence="2" type="ORF">Thini_0574</name>
</gene>
<dbReference type="EMBL" id="JH651384">
    <property type="protein sequence ID" value="EIJ33212.1"/>
    <property type="molecule type" value="Genomic_DNA"/>
</dbReference>